<reference evidence="2" key="1">
    <citation type="submission" date="2021-05" db="EMBL/GenBank/DDBJ databases">
        <authorList>
            <person name="Alioto T."/>
            <person name="Alioto T."/>
            <person name="Gomez Garrido J."/>
        </authorList>
    </citation>
    <scope>NUCLEOTIDE SEQUENCE</scope>
</reference>
<proteinExistence type="predicted"/>
<keyword evidence="1" id="KW-0732">Signal</keyword>
<evidence type="ECO:0000313" key="2">
    <source>
        <dbReference type="EMBL" id="CAG6672324.1"/>
    </source>
</evidence>
<accession>A0A8D8SM42</accession>
<sequence>MNWKILPKHLPLHLHLPLVSLLSRYMVCFNLNCLSPSVSPTVRCFLLNFLAMFQENSVCHVLSTSYYSYLPTTYNNPHFPMSSLYFLMLYLQQPSLPGSHSLFLFLLF</sequence>
<feature type="signal peptide" evidence="1">
    <location>
        <begin position="1"/>
        <end position="28"/>
    </location>
</feature>
<evidence type="ECO:0000256" key="1">
    <source>
        <dbReference type="SAM" id="SignalP"/>
    </source>
</evidence>
<feature type="chain" id="PRO_5034981110" evidence="1">
    <location>
        <begin position="29"/>
        <end position="108"/>
    </location>
</feature>
<dbReference type="EMBL" id="HBUF01228230">
    <property type="protein sequence ID" value="CAG6672324.1"/>
    <property type="molecule type" value="Transcribed_RNA"/>
</dbReference>
<name>A0A8D8SM42_9HEMI</name>
<dbReference type="AlphaFoldDB" id="A0A8D8SM42"/>
<protein>
    <submittedName>
        <fullName evidence="2">Uncharacterized protein</fullName>
    </submittedName>
</protein>
<organism evidence="2">
    <name type="scientific">Cacopsylla melanoneura</name>
    <dbReference type="NCBI Taxonomy" id="428564"/>
    <lineage>
        <taxon>Eukaryota</taxon>
        <taxon>Metazoa</taxon>
        <taxon>Ecdysozoa</taxon>
        <taxon>Arthropoda</taxon>
        <taxon>Hexapoda</taxon>
        <taxon>Insecta</taxon>
        <taxon>Pterygota</taxon>
        <taxon>Neoptera</taxon>
        <taxon>Paraneoptera</taxon>
        <taxon>Hemiptera</taxon>
        <taxon>Sternorrhyncha</taxon>
        <taxon>Psylloidea</taxon>
        <taxon>Psyllidae</taxon>
        <taxon>Psyllinae</taxon>
        <taxon>Cacopsylla</taxon>
    </lineage>
</organism>